<evidence type="ECO:0000256" key="5">
    <source>
        <dbReference type="ARBA" id="ARBA00022884"/>
    </source>
</evidence>
<dbReference type="InterPro" id="IPR003029">
    <property type="entry name" value="S1_domain"/>
</dbReference>
<evidence type="ECO:0000259" key="6">
    <source>
        <dbReference type="PROSITE" id="PS50126"/>
    </source>
</evidence>
<dbReference type="GO" id="GO:0046872">
    <property type="term" value="F:metal ion binding"/>
    <property type="evidence" value="ECO:0007669"/>
    <property type="project" value="UniProtKB-KW"/>
</dbReference>
<keyword evidence="4" id="KW-0460">Magnesium</keyword>
<reference evidence="7" key="1">
    <citation type="submission" date="2016-08" db="EMBL/GenBank/DDBJ databases">
        <authorList>
            <person name="Seilhamer J.J."/>
        </authorList>
    </citation>
    <scope>NUCLEOTIDE SEQUENCE</scope>
    <source>
        <strain evidence="7">86</strain>
    </source>
</reference>
<keyword evidence="2" id="KW-0479">Metal-binding</keyword>
<accession>A0A212LTB6</accession>
<dbReference type="GO" id="GO:0005737">
    <property type="term" value="C:cytoplasm"/>
    <property type="evidence" value="ECO:0007669"/>
    <property type="project" value="TreeGrafter"/>
</dbReference>
<dbReference type="PANTHER" id="PTHR30001:SF0">
    <property type="entry name" value="RIBONUCLEASE G"/>
    <property type="match status" value="1"/>
</dbReference>
<dbReference type="AlphaFoldDB" id="A0A212LTB6"/>
<dbReference type="InterPro" id="IPR019307">
    <property type="entry name" value="RNA-bd_AU-1/RNase_E/G"/>
</dbReference>
<dbReference type="RefSeq" id="WP_288183964.1">
    <property type="nucleotide sequence ID" value="NZ_LT608335.1"/>
</dbReference>
<evidence type="ECO:0000256" key="3">
    <source>
        <dbReference type="ARBA" id="ARBA00022801"/>
    </source>
</evidence>
<dbReference type="GO" id="GO:0003723">
    <property type="term" value="F:RNA binding"/>
    <property type="evidence" value="ECO:0007669"/>
    <property type="project" value="UniProtKB-KW"/>
</dbReference>
<evidence type="ECO:0000256" key="2">
    <source>
        <dbReference type="ARBA" id="ARBA00022723"/>
    </source>
</evidence>
<protein>
    <submittedName>
        <fullName evidence="7">Ribonuclease G</fullName>
        <ecNumber evidence="7">3.1.26.-</ecNumber>
    </submittedName>
</protein>
<dbReference type="NCBIfam" id="TIGR00757">
    <property type="entry name" value="RNaseEG"/>
    <property type="match status" value="1"/>
</dbReference>
<dbReference type="PROSITE" id="PS50126">
    <property type="entry name" value="S1"/>
    <property type="match status" value="1"/>
</dbReference>
<dbReference type="SUPFAM" id="SSF50249">
    <property type="entry name" value="Nucleic acid-binding proteins"/>
    <property type="match status" value="1"/>
</dbReference>
<proteinExistence type="predicted"/>
<dbReference type="GO" id="GO:0006364">
    <property type="term" value="P:rRNA processing"/>
    <property type="evidence" value="ECO:0007669"/>
    <property type="project" value="TreeGrafter"/>
</dbReference>
<evidence type="ECO:0000256" key="4">
    <source>
        <dbReference type="ARBA" id="ARBA00022842"/>
    </source>
</evidence>
<dbReference type="GO" id="GO:0016787">
    <property type="term" value="F:hydrolase activity"/>
    <property type="evidence" value="ECO:0007669"/>
    <property type="project" value="UniProtKB-KW"/>
</dbReference>
<dbReference type="InterPro" id="IPR004659">
    <property type="entry name" value="RNase_E/G"/>
</dbReference>
<dbReference type="Gene3D" id="2.40.50.140">
    <property type="entry name" value="Nucleic acid-binding proteins"/>
    <property type="match status" value="1"/>
</dbReference>
<evidence type="ECO:0000256" key="1">
    <source>
        <dbReference type="ARBA" id="ARBA00001946"/>
    </source>
</evidence>
<gene>
    <name evidence="7" type="primary">rng</name>
    <name evidence="7" type="ORF">KL86SPO_30878</name>
</gene>
<name>A0A212LTB6_9FIRM</name>
<dbReference type="PANTHER" id="PTHR30001">
    <property type="entry name" value="RIBONUCLEASE"/>
    <property type="match status" value="1"/>
</dbReference>
<feature type="domain" description="S1 motif" evidence="6">
    <location>
        <begin position="39"/>
        <end position="111"/>
    </location>
</feature>
<dbReference type="InterPro" id="IPR012340">
    <property type="entry name" value="NA-bd_OB-fold"/>
</dbReference>
<dbReference type="Pfam" id="PF10150">
    <property type="entry name" value="RNase_E_G"/>
    <property type="match status" value="1"/>
</dbReference>
<dbReference type="SMART" id="SM00316">
    <property type="entry name" value="S1"/>
    <property type="match status" value="1"/>
</dbReference>
<dbReference type="CDD" id="cd04453">
    <property type="entry name" value="S1_RNase_E"/>
    <property type="match status" value="1"/>
</dbReference>
<dbReference type="GO" id="GO:0004540">
    <property type="term" value="F:RNA nuclease activity"/>
    <property type="evidence" value="ECO:0007669"/>
    <property type="project" value="InterPro"/>
</dbReference>
<dbReference type="EC" id="3.1.26.-" evidence="7"/>
<sequence>MSKSIIASVMPEETRVALLEAGELMEVSVERSESGHLVGNIYKGKVKNVLPGMQAAFVDIGRDKNAFLYMGDAGRQAACQHLTIGQDVLVQIAKDAMGDKGPRATISLTLPGRYIVLMPTVDYIGISRRIEEEPERERLRQIAEKIRPAGMGVIVRTVAIGKGEEDLIKDMAYLANMWSILSSRAKRSNAPALIYRDAELVVRIVRDYLTEDVTEFVIDNQEAYNRVVDLLTHISPELAECVRLYTPTGQESDIFSRFNLDTQLDSLRNRRVELACGGYLVIDHTEALTVIDVNTGKFVGKTNLSETVFQTNLEAAAQIVRQLRLRDIGGIIIIDFIDMDKAEQRAAVLAVLELELKKDRTKSNVLGFTSLGLVEMTRKKARQSINGMLYSQCPYCLGKGRIKSPETVVLDIKRDLRKLNKRSRPGGRLLIQVHPQVADLLTKQGELKRLEEETARSLTLEPVADLNPDIFSLLWKPD</sequence>
<organism evidence="7">
    <name type="scientific">uncultured Sporomusa sp</name>
    <dbReference type="NCBI Taxonomy" id="307249"/>
    <lineage>
        <taxon>Bacteria</taxon>
        <taxon>Bacillati</taxon>
        <taxon>Bacillota</taxon>
        <taxon>Negativicutes</taxon>
        <taxon>Selenomonadales</taxon>
        <taxon>Sporomusaceae</taxon>
        <taxon>Sporomusa</taxon>
        <taxon>environmental samples</taxon>
    </lineage>
</organism>
<keyword evidence="3 7" id="KW-0378">Hydrolase</keyword>
<dbReference type="Gene3D" id="3.40.1260.20">
    <property type="entry name" value="Ribonuclease E, catalytic domain"/>
    <property type="match status" value="1"/>
</dbReference>
<comment type="cofactor">
    <cofactor evidence="1">
        <name>Mg(2+)</name>
        <dbReference type="ChEBI" id="CHEBI:18420"/>
    </cofactor>
</comment>
<dbReference type="EMBL" id="FMJE01000003">
    <property type="protein sequence ID" value="SCM80700.1"/>
    <property type="molecule type" value="Genomic_DNA"/>
</dbReference>
<evidence type="ECO:0000313" key="7">
    <source>
        <dbReference type="EMBL" id="SCM80700.1"/>
    </source>
</evidence>
<keyword evidence="5" id="KW-0694">RNA-binding</keyword>